<evidence type="ECO:0000313" key="21">
    <source>
        <dbReference type="Proteomes" id="UP000663828"/>
    </source>
</evidence>
<comment type="similarity">
    <text evidence="14">Belongs to the ligand-gated ion channel (TC 1.A.9) family.</text>
</comment>
<dbReference type="PRINTS" id="PR00254">
    <property type="entry name" value="NICOTINICR"/>
</dbReference>
<dbReference type="InterPro" id="IPR006202">
    <property type="entry name" value="Neur_chan_lig-bd"/>
</dbReference>
<dbReference type="Gene3D" id="1.20.58.390">
    <property type="entry name" value="Neurotransmitter-gated ion-channel transmembrane domain"/>
    <property type="match status" value="2"/>
</dbReference>
<evidence type="ECO:0000256" key="11">
    <source>
        <dbReference type="ARBA" id="ARBA00023286"/>
    </source>
</evidence>
<gene>
    <name evidence="19" type="ORF">EDS130_LOCUS8169</name>
    <name evidence="20" type="ORF">XAT740_LOCUS39706</name>
</gene>
<feature type="transmembrane region" description="Helical" evidence="14">
    <location>
        <begin position="622"/>
        <end position="640"/>
    </location>
</feature>
<evidence type="ECO:0000256" key="16">
    <source>
        <dbReference type="SAM" id="MobiDB-lite"/>
    </source>
</evidence>
<dbReference type="Pfam" id="PF02932">
    <property type="entry name" value="Neur_chan_memb"/>
    <property type="match status" value="1"/>
</dbReference>
<evidence type="ECO:0000313" key="20">
    <source>
        <dbReference type="EMBL" id="CAF1501892.1"/>
    </source>
</evidence>
<evidence type="ECO:0000256" key="13">
    <source>
        <dbReference type="ARBA" id="ARBA00034099"/>
    </source>
</evidence>
<keyword evidence="15" id="KW-0175">Coiled coil</keyword>
<keyword evidence="12 14" id="KW-0407">Ion channel</keyword>
<sequence>MCYYCRYLAHEKLISYDDEQYLSNHVKYHHVRSCYLTTVLRLIGITLFFVMLNITIVLSQSSQVQQQKDQSSQGKKPKICFNVYPSIREEKDARNKVVLGWVLLTSSSLFNTYQQIFYYDKKCVDIKPFICSFVKLDFYSVNKVNGEDHQQAKHHQSHSSSTSSTNSSIQRKTKRLTFEKRLIRDLLDNYPTIYARPIRNVSQPLVITFGLTFTQLFDLGSTGQKMQTNTWKTFTWQDMNLVWDPKDYGGLATVCLPADSIWTPDVVLYNYADERLKDWREISAVIQSTGDVLYVPAIMQFSICFLDITNFPFDIHQCSLEYRSWTYDNTKVELEFKDNKKSMDMTSYIVSNEWKIDQLEAEKSLANGTFSLLKYTLIIERKGGLYGYILILPCLLLSAATMVVFWIPPESPAKMILTVSIFSGLFLLLLLLAESMPSGGGTPKIGYYYCVNMVVVCVTGVLATVVIHIYVRGDRRQGISPTVRRIFLHFLGRLYCMVPKTPPAVPANVSSRHGPPSPGALVLPEQIFLTPHYHEEEFSKKLRLLKQRFHEYHQQQKQGLINENSSTSETMAALNLNLRSIENDLKEVRDYLRHMKKKIESTDQSIKNADDWKSVALVIDRTFFFIYCIWFVISLVVMFPKTGAFTSNLPIHDPTASINITMSTNNLTMI</sequence>
<comment type="caution">
    <text evidence="19">The sequence shown here is derived from an EMBL/GenBank/DDBJ whole genome shotgun (WGS) entry which is preliminary data.</text>
</comment>
<keyword evidence="11" id="KW-1071">Ligand-gated ion channel</keyword>
<dbReference type="EMBL" id="CAJNOJ010000026">
    <property type="protein sequence ID" value="CAF0868547.1"/>
    <property type="molecule type" value="Genomic_DNA"/>
</dbReference>
<evidence type="ECO:0000256" key="7">
    <source>
        <dbReference type="ARBA" id="ARBA00023136"/>
    </source>
</evidence>
<dbReference type="SUPFAM" id="SSF90112">
    <property type="entry name" value="Neurotransmitter-gated ion-channel transmembrane pore"/>
    <property type="match status" value="1"/>
</dbReference>
<feature type="compositionally biased region" description="Low complexity" evidence="16">
    <location>
        <begin position="158"/>
        <end position="170"/>
    </location>
</feature>
<evidence type="ECO:0000256" key="4">
    <source>
        <dbReference type="ARBA" id="ARBA00022989"/>
    </source>
</evidence>
<evidence type="ECO:0000313" key="22">
    <source>
        <dbReference type="Proteomes" id="UP000663852"/>
    </source>
</evidence>
<evidence type="ECO:0000259" key="17">
    <source>
        <dbReference type="Pfam" id="PF02931"/>
    </source>
</evidence>
<proteinExistence type="inferred from homology"/>
<evidence type="ECO:0000256" key="3">
    <source>
        <dbReference type="ARBA" id="ARBA00022692"/>
    </source>
</evidence>
<dbReference type="InterPro" id="IPR002394">
    <property type="entry name" value="Nicotinic_acetylcholine_rcpt"/>
</dbReference>
<dbReference type="CDD" id="cd19051">
    <property type="entry name" value="LGIC_TM_cation"/>
    <property type="match status" value="1"/>
</dbReference>
<dbReference type="SUPFAM" id="SSF63712">
    <property type="entry name" value="Nicotinic receptor ligand binding domain-like"/>
    <property type="match status" value="1"/>
</dbReference>
<dbReference type="InterPro" id="IPR038050">
    <property type="entry name" value="Neuro_actylchol_rec"/>
</dbReference>
<keyword evidence="21" id="KW-1185">Reference proteome</keyword>
<dbReference type="PRINTS" id="PR00252">
    <property type="entry name" value="NRIONCHANNEL"/>
</dbReference>
<dbReference type="InterPro" id="IPR006029">
    <property type="entry name" value="Neurotrans-gated_channel_TM"/>
</dbReference>
<dbReference type="AlphaFoldDB" id="A0A813XDT1"/>
<keyword evidence="1 14" id="KW-0813">Transport</keyword>
<keyword evidence="4 14" id="KW-1133">Transmembrane helix</keyword>
<dbReference type="Pfam" id="PF02931">
    <property type="entry name" value="Neur_chan_LBD"/>
    <property type="match status" value="1"/>
</dbReference>
<feature type="domain" description="Neurotransmitter-gated ion-channel transmembrane" evidence="18">
    <location>
        <begin position="390"/>
        <end position="639"/>
    </location>
</feature>
<evidence type="ECO:0000256" key="5">
    <source>
        <dbReference type="ARBA" id="ARBA00023018"/>
    </source>
</evidence>
<evidence type="ECO:0000256" key="14">
    <source>
        <dbReference type="RuleBase" id="RU000687"/>
    </source>
</evidence>
<dbReference type="PANTHER" id="PTHR18945">
    <property type="entry name" value="NEUROTRANSMITTER GATED ION CHANNEL"/>
    <property type="match status" value="1"/>
</dbReference>
<evidence type="ECO:0000256" key="12">
    <source>
        <dbReference type="ARBA" id="ARBA00023303"/>
    </source>
</evidence>
<dbReference type="InterPro" id="IPR018000">
    <property type="entry name" value="Neurotransmitter_ion_chnl_CS"/>
</dbReference>
<feature type="transmembrane region" description="Helical" evidence="14">
    <location>
        <begin position="415"/>
        <end position="433"/>
    </location>
</feature>
<keyword evidence="6 14" id="KW-0406">Ion transport</keyword>
<dbReference type="Proteomes" id="UP000663852">
    <property type="component" value="Unassembled WGS sequence"/>
</dbReference>
<evidence type="ECO:0000256" key="10">
    <source>
        <dbReference type="ARBA" id="ARBA00023180"/>
    </source>
</evidence>
<protein>
    <submittedName>
        <fullName evidence="19">Uncharacterized protein</fullName>
    </submittedName>
</protein>
<feature type="coiled-coil region" evidence="15">
    <location>
        <begin position="571"/>
        <end position="598"/>
    </location>
</feature>
<organism evidence="19 22">
    <name type="scientific">Adineta ricciae</name>
    <name type="common">Rotifer</name>
    <dbReference type="NCBI Taxonomy" id="249248"/>
    <lineage>
        <taxon>Eukaryota</taxon>
        <taxon>Metazoa</taxon>
        <taxon>Spiralia</taxon>
        <taxon>Gnathifera</taxon>
        <taxon>Rotifera</taxon>
        <taxon>Eurotatoria</taxon>
        <taxon>Bdelloidea</taxon>
        <taxon>Adinetida</taxon>
        <taxon>Adinetidae</taxon>
        <taxon>Adineta</taxon>
    </lineage>
</organism>
<comment type="subcellular location">
    <subcellularLocation>
        <location evidence="13">Synaptic cell membrane</location>
        <topology evidence="13">Multi-pass membrane protein</topology>
    </subcellularLocation>
</comment>
<feature type="region of interest" description="Disordered" evidence="16">
    <location>
        <begin position="149"/>
        <end position="173"/>
    </location>
</feature>
<evidence type="ECO:0000259" key="18">
    <source>
        <dbReference type="Pfam" id="PF02932"/>
    </source>
</evidence>
<evidence type="ECO:0000256" key="15">
    <source>
        <dbReference type="SAM" id="Coils"/>
    </source>
</evidence>
<name>A0A813XDT1_ADIRI</name>
<keyword evidence="8" id="KW-1015">Disulfide bond</keyword>
<evidence type="ECO:0000256" key="8">
    <source>
        <dbReference type="ARBA" id="ARBA00023157"/>
    </source>
</evidence>
<evidence type="ECO:0000256" key="2">
    <source>
        <dbReference type="ARBA" id="ARBA00022475"/>
    </source>
</evidence>
<dbReference type="InterPro" id="IPR006201">
    <property type="entry name" value="Neur_channel"/>
</dbReference>
<feature type="domain" description="Neurotransmitter-gated ion-channel ligand-binding" evidence="17">
    <location>
        <begin position="179"/>
        <end position="382"/>
    </location>
</feature>
<evidence type="ECO:0000256" key="6">
    <source>
        <dbReference type="ARBA" id="ARBA00023065"/>
    </source>
</evidence>
<dbReference type="InterPro" id="IPR036734">
    <property type="entry name" value="Neur_chan_lig-bd_sf"/>
</dbReference>
<keyword evidence="7 14" id="KW-0472">Membrane</keyword>
<dbReference type="Proteomes" id="UP000663828">
    <property type="component" value="Unassembled WGS sequence"/>
</dbReference>
<keyword evidence="10" id="KW-0325">Glycoprotein</keyword>
<dbReference type="FunFam" id="2.70.170.10:FF:000028">
    <property type="entry name" value="AcetylCholine Receptor"/>
    <property type="match status" value="1"/>
</dbReference>
<keyword evidence="5" id="KW-0770">Synapse</keyword>
<evidence type="ECO:0000313" key="19">
    <source>
        <dbReference type="EMBL" id="CAF0868547.1"/>
    </source>
</evidence>
<dbReference type="PROSITE" id="PS00236">
    <property type="entry name" value="NEUROTR_ION_CHANNEL"/>
    <property type="match status" value="1"/>
</dbReference>
<accession>A0A813XDT1</accession>
<keyword evidence="2" id="KW-1003">Cell membrane</keyword>
<dbReference type="EMBL" id="CAJNOR010004434">
    <property type="protein sequence ID" value="CAF1501892.1"/>
    <property type="molecule type" value="Genomic_DNA"/>
</dbReference>
<dbReference type="OrthoDB" id="5975154at2759"/>
<feature type="transmembrane region" description="Helical" evidence="14">
    <location>
        <begin position="385"/>
        <end position="408"/>
    </location>
</feature>
<keyword evidence="9" id="KW-0675">Receptor</keyword>
<dbReference type="InterPro" id="IPR036719">
    <property type="entry name" value="Neuro-gated_channel_TM_sf"/>
</dbReference>
<feature type="transmembrane region" description="Helical" evidence="14">
    <location>
        <begin position="445"/>
        <end position="471"/>
    </location>
</feature>
<dbReference type="GO" id="GO:0004888">
    <property type="term" value="F:transmembrane signaling receptor activity"/>
    <property type="evidence" value="ECO:0007669"/>
    <property type="project" value="InterPro"/>
</dbReference>
<dbReference type="GO" id="GO:0045211">
    <property type="term" value="C:postsynaptic membrane"/>
    <property type="evidence" value="ECO:0007669"/>
    <property type="project" value="InterPro"/>
</dbReference>
<evidence type="ECO:0000256" key="1">
    <source>
        <dbReference type="ARBA" id="ARBA00022448"/>
    </source>
</evidence>
<keyword evidence="3 14" id="KW-0812">Transmembrane</keyword>
<dbReference type="Gene3D" id="2.70.170.10">
    <property type="entry name" value="Neurotransmitter-gated ion-channel ligand-binding domain"/>
    <property type="match status" value="1"/>
</dbReference>
<reference evidence="19" key="1">
    <citation type="submission" date="2021-02" db="EMBL/GenBank/DDBJ databases">
        <authorList>
            <person name="Nowell W R."/>
        </authorList>
    </citation>
    <scope>NUCLEOTIDE SEQUENCE</scope>
</reference>
<evidence type="ECO:0000256" key="9">
    <source>
        <dbReference type="ARBA" id="ARBA00023170"/>
    </source>
</evidence>
<dbReference type="GO" id="GO:0022848">
    <property type="term" value="F:acetylcholine-gated monoatomic cation-selective channel activity"/>
    <property type="evidence" value="ECO:0007669"/>
    <property type="project" value="InterPro"/>
</dbReference>
<feature type="transmembrane region" description="Helical" evidence="14">
    <location>
        <begin position="39"/>
        <end position="58"/>
    </location>
</feature>